<dbReference type="Pfam" id="PF00583">
    <property type="entry name" value="Acetyltransf_1"/>
    <property type="match status" value="1"/>
</dbReference>
<keyword evidence="2" id="KW-0808">Transferase</keyword>
<accession>A0ABW2KMD1</accession>
<gene>
    <name evidence="2" type="ORF">ACFQRF_25045</name>
</gene>
<dbReference type="RefSeq" id="WP_379873648.1">
    <property type="nucleotide sequence ID" value="NZ_JBHTBH010000015.1"/>
</dbReference>
<dbReference type="PROSITE" id="PS51186">
    <property type="entry name" value="GNAT"/>
    <property type="match status" value="1"/>
</dbReference>
<evidence type="ECO:0000313" key="3">
    <source>
        <dbReference type="Proteomes" id="UP001596540"/>
    </source>
</evidence>
<protein>
    <submittedName>
        <fullName evidence="2">GNAT family N-acetyltransferase</fullName>
        <ecNumber evidence="2">2.3.-.-</ecNumber>
    </submittedName>
</protein>
<comment type="caution">
    <text evidence="2">The sequence shown here is derived from an EMBL/GenBank/DDBJ whole genome shotgun (WGS) entry which is preliminary data.</text>
</comment>
<dbReference type="Gene3D" id="3.40.630.30">
    <property type="match status" value="1"/>
</dbReference>
<dbReference type="EMBL" id="JBHTBH010000015">
    <property type="protein sequence ID" value="MFC7331008.1"/>
    <property type="molecule type" value="Genomic_DNA"/>
</dbReference>
<dbReference type="CDD" id="cd04301">
    <property type="entry name" value="NAT_SF"/>
    <property type="match status" value="1"/>
</dbReference>
<dbReference type="SUPFAM" id="SSF55729">
    <property type="entry name" value="Acyl-CoA N-acyltransferases (Nat)"/>
    <property type="match status" value="1"/>
</dbReference>
<dbReference type="GO" id="GO:0016746">
    <property type="term" value="F:acyltransferase activity"/>
    <property type="evidence" value="ECO:0007669"/>
    <property type="project" value="UniProtKB-KW"/>
</dbReference>
<name>A0ABW2KMD1_9ACTN</name>
<feature type="domain" description="N-acetyltransferase" evidence="1">
    <location>
        <begin position="4"/>
        <end position="164"/>
    </location>
</feature>
<evidence type="ECO:0000313" key="2">
    <source>
        <dbReference type="EMBL" id="MFC7331008.1"/>
    </source>
</evidence>
<sequence>MKPTPVRADRGHAAAIADLRDACAVWQQRNGIVQWEPGEVPPERIREQIDQGQWWVVQDVGLVAAVRLLSQDPLIWPDPGPVRARYVHGLMAARNAVGQGWGSRLLAWAEDTAALTGHQAVRLDCVATNLRLRGYYERYGYRRRGRVAFGPGAAWHPVMRYEKPLG</sequence>
<keyword evidence="2" id="KW-0012">Acyltransferase</keyword>
<organism evidence="2 3">
    <name type="scientific">Marinactinospora rubrisoli</name>
    <dbReference type="NCBI Taxonomy" id="2715399"/>
    <lineage>
        <taxon>Bacteria</taxon>
        <taxon>Bacillati</taxon>
        <taxon>Actinomycetota</taxon>
        <taxon>Actinomycetes</taxon>
        <taxon>Streptosporangiales</taxon>
        <taxon>Nocardiopsidaceae</taxon>
        <taxon>Marinactinospora</taxon>
    </lineage>
</organism>
<keyword evidence="3" id="KW-1185">Reference proteome</keyword>
<reference evidence="3" key="1">
    <citation type="journal article" date="2019" name="Int. J. Syst. Evol. Microbiol.">
        <title>The Global Catalogue of Microorganisms (GCM) 10K type strain sequencing project: providing services to taxonomists for standard genome sequencing and annotation.</title>
        <authorList>
            <consortium name="The Broad Institute Genomics Platform"/>
            <consortium name="The Broad Institute Genome Sequencing Center for Infectious Disease"/>
            <person name="Wu L."/>
            <person name="Ma J."/>
        </authorList>
    </citation>
    <scope>NUCLEOTIDE SEQUENCE [LARGE SCALE GENOMIC DNA]</scope>
    <source>
        <strain evidence="3">CGMCC 4.7382</strain>
    </source>
</reference>
<dbReference type="EC" id="2.3.-.-" evidence="2"/>
<dbReference type="InterPro" id="IPR016181">
    <property type="entry name" value="Acyl_CoA_acyltransferase"/>
</dbReference>
<dbReference type="Proteomes" id="UP001596540">
    <property type="component" value="Unassembled WGS sequence"/>
</dbReference>
<evidence type="ECO:0000259" key="1">
    <source>
        <dbReference type="PROSITE" id="PS51186"/>
    </source>
</evidence>
<proteinExistence type="predicted"/>
<dbReference type="InterPro" id="IPR000182">
    <property type="entry name" value="GNAT_dom"/>
</dbReference>